<accession>A0A9P5PC79</accession>
<gene>
    <name evidence="1" type="ORF">BDP27DRAFT_1339511</name>
</gene>
<evidence type="ECO:0000313" key="1">
    <source>
        <dbReference type="EMBL" id="KAF9060502.1"/>
    </source>
</evidence>
<dbReference type="EMBL" id="JADNRY010000240">
    <property type="protein sequence ID" value="KAF9060502.1"/>
    <property type="molecule type" value="Genomic_DNA"/>
</dbReference>
<evidence type="ECO:0000313" key="2">
    <source>
        <dbReference type="Proteomes" id="UP000772434"/>
    </source>
</evidence>
<name>A0A9P5PC79_9AGAR</name>
<reference evidence="1" key="1">
    <citation type="submission" date="2020-11" db="EMBL/GenBank/DDBJ databases">
        <authorList>
            <consortium name="DOE Joint Genome Institute"/>
            <person name="Ahrendt S."/>
            <person name="Riley R."/>
            <person name="Andreopoulos W."/>
            <person name="Labutti K."/>
            <person name="Pangilinan J."/>
            <person name="Ruiz-Duenas F.J."/>
            <person name="Barrasa J.M."/>
            <person name="Sanchez-Garcia M."/>
            <person name="Camarero S."/>
            <person name="Miyauchi S."/>
            <person name="Serrano A."/>
            <person name="Linde D."/>
            <person name="Babiker R."/>
            <person name="Drula E."/>
            <person name="Ayuso-Fernandez I."/>
            <person name="Pacheco R."/>
            <person name="Padilla G."/>
            <person name="Ferreira P."/>
            <person name="Barriuso J."/>
            <person name="Kellner H."/>
            <person name="Castanera R."/>
            <person name="Alfaro M."/>
            <person name="Ramirez L."/>
            <person name="Pisabarro A.G."/>
            <person name="Kuo A."/>
            <person name="Tritt A."/>
            <person name="Lipzen A."/>
            <person name="He G."/>
            <person name="Yan M."/>
            <person name="Ng V."/>
            <person name="Cullen D."/>
            <person name="Martin F."/>
            <person name="Rosso M.-N."/>
            <person name="Henrissat B."/>
            <person name="Hibbett D."/>
            <person name="Martinez A.T."/>
            <person name="Grigoriev I.V."/>
        </authorList>
    </citation>
    <scope>NUCLEOTIDE SEQUENCE</scope>
    <source>
        <strain evidence="1">AH 40177</strain>
    </source>
</reference>
<dbReference type="OrthoDB" id="3100067at2759"/>
<dbReference type="AlphaFoldDB" id="A0A9P5PC79"/>
<keyword evidence="2" id="KW-1185">Reference proteome</keyword>
<organism evidence="1 2">
    <name type="scientific">Rhodocollybia butyracea</name>
    <dbReference type="NCBI Taxonomy" id="206335"/>
    <lineage>
        <taxon>Eukaryota</taxon>
        <taxon>Fungi</taxon>
        <taxon>Dikarya</taxon>
        <taxon>Basidiomycota</taxon>
        <taxon>Agaricomycotina</taxon>
        <taxon>Agaricomycetes</taxon>
        <taxon>Agaricomycetidae</taxon>
        <taxon>Agaricales</taxon>
        <taxon>Marasmiineae</taxon>
        <taxon>Omphalotaceae</taxon>
        <taxon>Rhodocollybia</taxon>
    </lineage>
</organism>
<feature type="non-terminal residue" evidence="1">
    <location>
        <position position="1"/>
    </location>
</feature>
<comment type="caution">
    <text evidence="1">The sequence shown here is derived from an EMBL/GenBank/DDBJ whole genome shotgun (WGS) entry which is preliminary data.</text>
</comment>
<protein>
    <submittedName>
        <fullName evidence="1">Uncharacterized protein</fullName>
    </submittedName>
</protein>
<proteinExistence type="predicted"/>
<dbReference type="Proteomes" id="UP000772434">
    <property type="component" value="Unassembled WGS sequence"/>
</dbReference>
<sequence>MQALLYGFIFGDSTAKTLGLSCSYELCIRCAQVLKALGLRGHYNYYALAMRDDLHLYYFAIKYPARNDIWTQNGGMIPSEEVMEELSRTLGLPLDWYGYEDVTDGE</sequence>